<name>A0A9X3MTJ4_9ACTN</name>
<comment type="caution">
    <text evidence="4">The sequence shown here is derived from an EMBL/GenBank/DDBJ whole genome shotgun (WGS) entry which is preliminary data.</text>
</comment>
<feature type="chain" id="PRO_5040903820" evidence="2">
    <location>
        <begin position="31"/>
        <end position="198"/>
    </location>
</feature>
<feature type="transmembrane region" description="Helical" evidence="1">
    <location>
        <begin position="168"/>
        <end position="189"/>
    </location>
</feature>
<organism evidence="4 5">
    <name type="scientific">Solirubrobacter ginsenosidimutans</name>
    <dbReference type="NCBI Taxonomy" id="490573"/>
    <lineage>
        <taxon>Bacteria</taxon>
        <taxon>Bacillati</taxon>
        <taxon>Actinomycetota</taxon>
        <taxon>Thermoleophilia</taxon>
        <taxon>Solirubrobacterales</taxon>
        <taxon>Solirubrobacteraceae</taxon>
        <taxon>Solirubrobacter</taxon>
    </lineage>
</organism>
<keyword evidence="5" id="KW-1185">Reference proteome</keyword>
<dbReference type="Proteomes" id="UP001149140">
    <property type="component" value="Unassembled WGS sequence"/>
</dbReference>
<evidence type="ECO:0000313" key="4">
    <source>
        <dbReference type="EMBL" id="MDA0161576.1"/>
    </source>
</evidence>
<reference evidence="4" key="1">
    <citation type="submission" date="2022-10" db="EMBL/GenBank/DDBJ databases">
        <title>The WGS of Solirubrobacter ginsenosidimutans DSM 21036.</title>
        <authorList>
            <person name="Jiang Z."/>
        </authorList>
    </citation>
    <scope>NUCLEOTIDE SEQUENCE</scope>
    <source>
        <strain evidence="4">DSM 21036</strain>
    </source>
</reference>
<dbReference type="InterPro" id="IPR012533">
    <property type="entry name" value="YcnI-copper_dom"/>
</dbReference>
<dbReference type="EMBL" id="JAPDOD010000013">
    <property type="protein sequence ID" value="MDA0161576.1"/>
    <property type="molecule type" value="Genomic_DNA"/>
</dbReference>
<feature type="domain" description="YncI copper-binding" evidence="3">
    <location>
        <begin position="29"/>
        <end position="154"/>
    </location>
</feature>
<evidence type="ECO:0000256" key="1">
    <source>
        <dbReference type="SAM" id="Phobius"/>
    </source>
</evidence>
<evidence type="ECO:0000256" key="2">
    <source>
        <dbReference type="SAM" id="SignalP"/>
    </source>
</evidence>
<keyword evidence="2" id="KW-0732">Signal</keyword>
<keyword evidence="1" id="KW-0472">Membrane</keyword>
<protein>
    <submittedName>
        <fullName evidence="4">DUF1775 domain-containing protein</fullName>
    </submittedName>
</protein>
<dbReference type="RefSeq" id="WP_270040793.1">
    <property type="nucleotide sequence ID" value="NZ_JAPDOD010000013.1"/>
</dbReference>
<dbReference type="AlphaFoldDB" id="A0A9X3MTJ4"/>
<evidence type="ECO:0000313" key="5">
    <source>
        <dbReference type="Proteomes" id="UP001149140"/>
    </source>
</evidence>
<gene>
    <name evidence="4" type="ORF">OM076_14965</name>
</gene>
<dbReference type="InterPro" id="IPR038507">
    <property type="entry name" value="YcnI-like_sf"/>
</dbReference>
<dbReference type="Pfam" id="PF07987">
    <property type="entry name" value="DUF1775"/>
    <property type="match status" value="1"/>
</dbReference>
<accession>A0A9X3MTJ4</accession>
<evidence type="ECO:0000259" key="3">
    <source>
        <dbReference type="Pfam" id="PF07987"/>
    </source>
</evidence>
<proteinExistence type="predicted"/>
<sequence length="198" mass="20299">MNRPLARGRWLALLPVVAALAFTDSASAHAIISPSTVLARTSQVFTLAVPTEKEGATTVQIELTPPAGFGIDSFAAAPGWTRKTDQSGEGEEVEIRKVTWSGGTVPTGEAALLQFVGDVGAAKDYVFKVRQTYSDGTVVDWTGATGSDTPAPKIEAKTSLGGGGSSTLATIAFVIATLALVAAAIALLLKAGEGRELA</sequence>
<keyword evidence="1" id="KW-1133">Transmembrane helix</keyword>
<keyword evidence="1" id="KW-0812">Transmembrane</keyword>
<dbReference type="Gene3D" id="2.60.40.2230">
    <property type="entry name" value="Uncharacterised protein YcnI-like PF07987, DUF1775"/>
    <property type="match status" value="1"/>
</dbReference>
<feature type="signal peptide" evidence="2">
    <location>
        <begin position="1"/>
        <end position="30"/>
    </location>
</feature>